<name>A0A178F2Z5_TRIRU</name>
<reference evidence="1 2" key="1">
    <citation type="submission" date="2016-05" db="EMBL/GenBank/DDBJ databases">
        <title>Genome sequencing of Trichophyton rubrum CMCC(F)T1i isolated from hair.</title>
        <authorList>
            <person name="Zhan P."/>
            <person name="Tao Y."/>
            <person name="Liu W."/>
        </authorList>
    </citation>
    <scope>NUCLEOTIDE SEQUENCE [LARGE SCALE GENOMIC DNA]</scope>
    <source>
        <strain evidence="2">CMCC(F)T1i</strain>
    </source>
</reference>
<dbReference type="EMBL" id="LHPM01000012">
    <property type="protein sequence ID" value="OAL66671.1"/>
    <property type="molecule type" value="Genomic_DNA"/>
</dbReference>
<dbReference type="Proteomes" id="UP000243015">
    <property type="component" value="Unassembled WGS sequence"/>
</dbReference>
<evidence type="ECO:0000313" key="1">
    <source>
        <dbReference type="EMBL" id="OAL66671.1"/>
    </source>
</evidence>
<gene>
    <name evidence="1" type="ORF">A7C99_2060</name>
</gene>
<organism evidence="1 2">
    <name type="scientific">Trichophyton rubrum</name>
    <name type="common">Athlete's foot fungus</name>
    <name type="synonym">Epidermophyton rubrum</name>
    <dbReference type="NCBI Taxonomy" id="5551"/>
    <lineage>
        <taxon>Eukaryota</taxon>
        <taxon>Fungi</taxon>
        <taxon>Dikarya</taxon>
        <taxon>Ascomycota</taxon>
        <taxon>Pezizomycotina</taxon>
        <taxon>Eurotiomycetes</taxon>
        <taxon>Eurotiomycetidae</taxon>
        <taxon>Onygenales</taxon>
        <taxon>Arthrodermataceae</taxon>
        <taxon>Trichophyton</taxon>
    </lineage>
</organism>
<sequence length="76" mass="8508">MCFAYTTQVRGVFGGTSMASNTMVKTLDPKNYMFGSDRWTCCECSESNDYDTSPSRCPSCGHLRCDTCRDSIHMIV</sequence>
<accession>A0A178F2Z5</accession>
<comment type="caution">
    <text evidence="1">The sequence shown here is derived from an EMBL/GenBank/DDBJ whole genome shotgun (WGS) entry which is preliminary data.</text>
</comment>
<dbReference type="AlphaFoldDB" id="A0A178F2Z5"/>
<protein>
    <submittedName>
        <fullName evidence="1">Uncharacterized protein</fullName>
    </submittedName>
</protein>
<proteinExistence type="predicted"/>
<evidence type="ECO:0000313" key="2">
    <source>
        <dbReference type="Proteomes" id="UP000243015"/>
    </source>
</evidence>